<dbReference type="SUPFAM" id="SSF143800">
    <property type="entry name" value="L28p-like"/>
    <property type="match status" value="1"/>
</dbReference>
<evidence type="ECO:0000256" key="4">
    <source>
        <dbReference type="ARBA" id="ARBA00035269"/>
    </source>
</evidence>
<evidence type="ECO:0000256" key="2">
    <source>
        <dbReference type="ARBA" id="ARBA00022980"/>
    </source>
</evidence>
<dbReference type="PANTHER" id="PTHR13528">
    <property type="entry name" value="39S RIBOSOMAL PROTEIN L28, MITOCHONDRIAL"/>
    <property type="match status" value="1"/>
</dbReference>
<dbReference type="GeneID" id="2901781"/>
<dbReference type="GO" id="GO:0005762">
    <property type="term" value="C:mitochondrial large ribosomal subunit"/>
    <property type="evidence" value="ECO:0007669"/>
    <property type="project" value="TreeGrafter"/>
</dbReference>
<dbReference type="PANTHER" id="PTHR13528:SF2">
    <property type="entry name" value="LARGE RIBOSOMAL SUBUNIT PROTEIN BL28M"/>
    <property type="match status" value="1"/>
</dbReference>
<dbReference type="RefSeq" id="XP_458758.2">
    <property type="nucleotide sequence ID" value="XM_458758.2"/>
</dbReference>
<keyword evidence="7" id="KW-1185">Reference proteome</keyword>
<dbReference type="eggNOG" id="KOG3278">
    <property type="taxonomic scope" value="Eukaryota"/>
</dbReference>
<dbReference type="InterPro" id="IPR026569">
    <property type="entry name" value="Ribosomal_bL28"/>
</dbReference>
<evidence type="ECO:0000313" key="7">
    <source>
        <dbReference type="Proteomes" id="UP000000599"/>
    </source>
</evidence>
<organism evidence="6 7">
    <name type="scientific">Debaryomyces hansenii (strain ATCC 36239 / CBS 767 / BCRC 21394 / JCM 1990 / NBRC 0083 / IGC 2968)</name>
    <name type="common">Yeast</name>
    <name type="synonym">Torulaspora hansenii</name>
    <dbReference type="NCBI Taxonomy" id="284592"/>
    <lineage>
        <taxon>Eukaryota</taxon>
        <taxon>Fungi</taxon>
        <taxon>Dikarya</taxon>
        <taxon>Ascomycota</taxon>
        <taxon>Saccharomycotina</taxon>
        <taxon>Pichiomycetes</taxon>
        <taxon>Debaryomycetaceae</taxon>
        <taxon>Debaryomyces</taxon>
    </lineage>
</organism>
<dbReference type="Pfam" id="PF00830">
    <property type="entry name" value="Ribosomal_L28"/>
    <property type="match status" value="1"/>
</dbReference>
<comment type="function">
    <text evidence="5">Component of the mitochondrial ribosome (mitoribosome), a dedicated translation machinery responsible for the synthesis of mitochondrial genome-encoded proteins, including at least some of the essential transmembrane subunits of the mitochondrial respiratory chain. The mitoribosomes are attached to the mitochondrial inner membrane and translation products are cotranslationally integrated into the membrane.</text>
</comment>
<dbReference type="EMBL" id="CR382136">
    <property type="protein sequence ID" value="CAG86902.2"/>
    <property type="molecule type" value="Genomic_DNA"/>
</dbReference>
<dbReference type="VEuPathDB" id="FungiDB:DEHA2D06842g"/>
<dbReference type="OMA" id="VQRDSYY"/>
<dbReference type="Proteomes" id="UP000000599">
    <property type="component" value="Chromosome D"/>
</dbReference>
<accession>Q6BSR2</accession>
<proteinExistence type="inferred from homology"/>
<evidence type="ECO:0000256" key="1">
    <source>
        <dbReference type="ARBA" id="ARBA00008760"/>
    </source>
</evidence>
<dbReference type="InterPro" id="IPR034704">
    <property type="entry name" value="Ribosomal_bL28/bL31-like_sf"/>
</dbReference>
<keyword evidence="3" id="KW-0687">Ribonucleoprotein</keyword>
<sequence length="269" mass="31216">MMNRLSTGLFRGLASVPRSVPSAIMTAGGAMSHIRSMHQTMPTMEKYYKITKYAKPVDDTKYQVGDSAEGLRIPLFKKQYPNYHYEAMFFKRQNRGLYGGLQRKRSKTCSESKNKSLRAHKPNIVKAKLWSETLNKTIATRVSTTVLRTITREGGLDNYLLKDKPARVKTMGLKGWNLKYDIMKKQEFNKLPKVEKDGDVQQVYYVHRDGMQVTVGRNKLLEELWQFASKDTWTPITWKQFLSNHTYLTTEEIVDKLHHYNFDFSKVSA</sequence>
<dbReference type="FunFam" id="2.30.170.40:FF:000003">
    <property type="entry name" value="54S ribosomal protein L24"/>
    <property type="match status" value="1"/>
</dbReference>
<dbReference type="OrthoDB" id="361870at2759"/>
<reference evidence="6 7" key="1">
    <citation type="journal article" date="2004" name="Nature">
        <title>Genome evolution in yeasts.</title>
        <authorList>
            <consortium name="Genolevures"/>
            <person name="Dujon B."/>
            <person name="Sherman D."/>
            <person name="Fischer G."/>
            <person name="Durrens P."/>
            <person name="Casaregola S."/>
            <person name="Lafontaine I."/>
            <person name="de Montigny J."/>
            <person name="Marck C."/>
            <person name="Neuveglise C."/>
            <person name="Talla E."/>
            <person name="Goffard N."/>
            <person name="Frangeul L."/>
            <person name="Aigle M."/>
            <person name="Anthouard V."/>
            <person name="Babour A."/>
            <person name="Barbe V."/>
            <person name="Barnay S."/>
            <person name="Blanchin S."/>
            <person name="Beckerich J.M."/>
            <person name="Beyne E."/>
            <person name="Bleykasten C."/>
            <person name="Boisrame A."/>
            <person name="Boyer J."/>
            <person name="Cattolico L."/>
            <person name="Confanioleri F."/>
            <person name="de Daruvar A."/>
            <person name="Despons L."/>
            <person name="Fabre E."/>
            <person name="Fairhead C."/>
            <person name="Ferry-Dumazet H."/>
            <person name="Groppi A."/>
            <person name="Hantraye F."/>
            <person name="Hennequin C."/>
            <person name="Jauniaux N."/>
            <person name="Joyet P."/>
            <person name="Kachouri R."/>
            <person name="Kerrest A."/>
            <person name="Koszul R."/>
            <person name="Lemaire M."/>
            <person name="Lesur I."/>
            <person name="Ma L."/>
            <person name="Muller H."/>
            <person name="Nicaud J.M."/>
            <person name="Nikolski M."/>
            <person name="Oztas S."/>
            <person name="Ozier-Kalogeropoulos O."/>
            <person name="Pellenz S."/>
            <person name="Potier S."/>
            <person name="Richard G.F."/>
            <person name="Straub M.L."/>
            <person name="Suleau A."/>
            <person name="Swennene D."/>
            <person name="Tekaia F."/>
            <person name="Wesolowski-Louvel M."/>
            <person name="Westhof E."/>
            <person name="Wirth B."/>
            <person name="Zeniou-Meyer M."/>
            <person name="Zivanovic I."/>
            <person name="Bolotin-Fukuhara M."/>
            <person name="Thierry A."/>
            <person name="Bouchier C."/>
            <person name="Caudron B."/>
            <person name="Scarpelli C."/>
            <person name="Gaillardin C."/>
            <person name="Weissenbach J."/>
            <person name="Wincker P."/>
            <person name="Souciet J.L."/>
        </authorList>
    </citation>
    <scope>NUCLEOTIDE SEQUENCE [LARGE SCALE GENOMIC DNA]</scope>
    <source>
        <strain evidence="7">ATCC 36239 / CBS 767 / BCRC 21394 / JCM 1990 / NBRC 0083 / IGC 2968</strain>
    </source>
</reference>
<dbReference type="STRING" id="284592.Q6BSR2"/>
<dbReference type="InParanoid" id="Q6BSR2"/>
<dbReference type="GO" id="GO:0003735">
    <property type="term" value="F:structural constituent of ribosome"/>
    <property type="evidence" value="ECO:0007669"/>
    <property type="project" value="InterPro"/>
</dbReference>
<evidence type="ECO:0000256" key="5">
    <source>
        <dbReference type="ARBA" id="ARBA00037226"/>
    </source>
</evidence>
<dbReference type="Gene3D" id="2.30.170.40">
    <property type="entry name" value="Ribosomal protein L28/L24"/>
    <property type="match status" value="1"/>
</dbReference>
<gene>
    <name evidence="6" type="ordered locus">DEHA2D06842g</name>
</gene>
<dbReference type="FunCoup" id="Q6BSR2">
    <property type="interactions" value="251"/>
</dbReference>
<name>Q6BSR2_DEBHA</name>
<dbReference type="AlphaFoldDB" id="Q6BSR2"/>
<comment type="similarity">
    <text evidence="1">Belongs to the bacterial ribosomal protein bL28 family.</text>
</comment>
<dbReference type="InterPro" id="IPR037147">
    <property type="entry name" value="Ribosomal_bL28_sf"/>
</dbReference>
<keyword evidence="2" id="KW-0689">Ribosomal protein</keyword>
<protein>
    <recommendedName>
        <fullName evidence="4">Large ribosomal subunit protein bL28m</fullName>
    </recommendedName>
</protein>
<evidence type="ECO:0000256" key="3">
    <source>
        <dbReference type="ARBA" id="ARBA00023274"/>
    </source>
</evidence>
<dbReference type="HOGENOM" id="CLU_090033_0_0_1"/>
<evidence type="ECO:0000313" key="6">
    <source>
        <dbReference type="EMBL" id="CAG86902.2"/>
    </source>
</evidence>
<dbReference type="KEGG" id="dha:DEHA2D06842g"/>